<evidence type="ECO:0000313" key="1">
    <source>
        <dbReference type="EMBL" id="KAI3359674.1"/>
    </source>
</evidence>
<organism evidence="1 2">
    <name type="scientific">Scortum barcoo</name>
    <name type="common">barcoo grunter</name>
    <dbReference type="NCBI Taxonomy" id="214431"/>
    <lineage>
        <taxon>Eukaryota</taxon>
        <taxon>Metazoa</taxon>
        <taxon>Chordata</taxon>
        <taxon>Craniata</taxon>
        <taxon>Vertebrata</taxon>
        <taxon>Euteleostomi</taxon>
        <taxon>Actinopterygii</taxon>
        <taxon>Neopterygii</taxon>
        <taxon>Teleostei</taxon>
        <taxon>Neoteleostei</taxon>
        <taxon>Acanthomorphata</taxon>
        <taxon>Eupercaria</taxon>
        <taxon>Centrarchiformes</taxon>
        <taxon>Terapontoidei</taxon>
        <taxon>Terapontidae</taxon>
        <taxon>Scortum</taxon>
    </lineage>
</organism>
<accession>A0ACB8VVT9</accession>
<reference evidence="1" key="1">
    <citation type="submission" date="2022-04" db="EMBL/GenBank/DDBJ databases">
        <title>Jade perch genome.</title>
        <authorList>
            <person name="Chao B."/>
        </authorList>
    </citation>
    <scope>NUCLEOTIDE SEQUENCE</scope>
    <source>
        <strain evidence="1">CB-2022</strain>
    </source>
</reference>
<protein>
    <submittedName>
        <fullName evidence="1">Uncharacterized protein</fullName>
    </submittedName>
</protein>
<proteinExistence type="predicted"/>
<feature type="non-terminal residue" evidence="1">
    <location>
        <position position="1"/>
    </location>
</feature>
<name>A0ACB8VVT9_9TELE</name>
<dbReference type="Proteomes" id="UP000831701">
    <property type="component" value="Chromosome 17"/>
</dbReference>
<sequence>NSKKKADMSLNGKDKSVVKSFWDKIAPKAGELGGEALGRMLVVYPQTKTYFSHWADLSPDSAQVKKHGAIIMGAVGDAVGKIDDLAGCLSSLSELHAFKLRVDPANFRILAHNIILVMAMYFPAEFTPEVHVSVDKFLQNIALALSERYR</sequence>
<keyword evidence="2" id="KW-1185">Reference proteome</keyword>
<comment type="caution">
    <text evidence="1">The sequence shown here is derived from an EMBL/GenBank/DDBJ whole genome shotgun (WGS) entry which is preliminary data.</text>
</comment>
<gene>
    <name evidence="1" type="ORF">L3Q82_014062</name>
</gene>
<evidence type="ECO:0000313" key="2">
    <source>
        <dbReference type="Proteomes" id="UP000831701"/>
    </source>
</evidence>
<dbReference type="EMBL" id="CM041547">
    <property type="protein sequence ID" value="KAI3359674.1"/>
    <property type="molecule type" value="Genomic_DNA"/>
</dbReference>